<dbReference type="PANTHER" id="PTHR35402">
    <property type="entry name" value="INTEGRAL MEMBRANE PROTEIN-RELATED"/>
    <property type="match status" value="1"/>
</dbReference>
<dbReference type="Gene3D" id="1.20.81.30">
    <property type="entry name" value="Type II secretion system (T2SS), domain F"/>
    <property type="match status" value="1"/>
</dbReference>
<dbReference type="InterPro" id="IPR042094">
    <property type="entry name" value="T2SS_GspF_sf"/>
</dbReference>
<keyword evidence="4 7" id="KW-1133">Transmembrane helix</keyword>
<keyword evidence="2" id="KW-1003">Cell membrane</keyword>
<dbReference type="Proteomes" id="UP000766904">
    <property type="component" value="Unassembled WGS sequence"/>
</dbReference>
<feature type="transmembrane region" description="Helical" evidence="7">
    <location>
        <begin position="72"/>
        <end position="93"/>
    </location>
</feature>
<dbReference type="InterPro" id="IPR018076">
    <property type="entry name" value="T2SS_GspF_dom"/>
</dbReference>
<feature type="transmembrane region" description="Helical" evidence="7">
    <location>
        <begin position="667"/>
        <end position="684"/>
    </location>
</feature>
<keyword evidence="9" id="KW-0969">Cilium</keyword>
<dbReference type="PANTHER" id="PTHR35402:SF1">
    <property type="entry name" value="TYPE II SECRETION SYSTEM PROTEIN GSPF DOMAIN-CONTAINING PROTEIN"/>
    <property type="match status" value="1"/>
</dbReference>
<feature type="coiled-coil region" evidence="6">
    <location>
        <begin position="544"/>
        <end position="571"/>
    </location>
</feature>
<dbReference type="InterPro" id="IPR056569">
    <property type="entry name" value="ArlJ-like"/>
</dbReference>
<evidence type="ECO:0000256" key="1">
    <source>
        <dbReference type="ARBA" id="ARBA00004651"/>
    </source>
</evidence>
<name>A0A8J8TRL9_9EURY</name>
<feature type="transmembrane region" description="Helical" evidence="7">
    <location>
        <begin position="432"/>
        <end position="454"/>
    </location>
</feature>
<dbReference type="RefSeq" id="WP_148858852.1">
    <property type="nucleotide sequence ID" value="NZ_PHNJ01000008.1"/>
</dbReference>
<protein>
    <submittedName>
        <fullName evidence="9">Flagella assembly protein j</fullName>
    </submittedName>
</protein>
<keyword evidence="5 7" id="KW-0472">Membrane</keyword>
<dbReference type="OrthoDB" id="200343at2157"/>
<dbReference type="Pfam" id="PF00482">
    <property type="entry name" value="T2SSF"/>
    <property type="match status" value="2"/>
</dbReference>
<gene>
    <name evidence="9" type="ORF">CV102_15225</name>
</gene>
<feature type="transmembrane region" description="Helical" evidence="7">
    <location>
        <begin position="275"/>
        <end position="295"/>
    </location>
</feature>
<evidence type="ECO:0000256" key="3">
    <source>
        <dbReference type="ARBA" id="ARBA00022692"/>
    </source>
</evidence>
<evidence type="ECO:0000313" key="9">
    <source>
        <dbReference type="EMBL" id="TYL37687.1"/>
    </source>
</evidence>
<reference evidence="9" key="1">
    <citation type="submission" date="2017-11" db="EMBL/GenBank/DDBJ databases">
        <authorList>
            <person name="Kajale S.C."/>
            <person name="Sharma A."/>
        </authorList>
    </citation>
    <scope>NUCLEOTIDE SEQUENCE</scope>
    <source>
        <strain evidence="9">LS1_42</strain>
    </source>
</reference>
<feature type="transmembrane region" description="Helical" evidence="7">
    <location>
        <begin position="635"/>
        <end position="655"/>
    </location>
</feature>
<evidence type="ECO:0000256" key="2">
    <source>
        <dbReference type="ARBA" id="ARBA00022475"/>
    </source>
</evidence>
<evidence type="ECO:0000256" key="6">
    <source>
        <dbReference type="SAM" id="Coils"/>
    </source>
</evidence>
<feature type="transmembrane region" description="Helical" evidence="7">
    <location>
        <begin position="307"/>
        <end position="327"/>
    </location>
</feature>
<feature type="domain" description="Type II secretion system protein GspF" evidence="8">
    <location>
        <begin position="473"/>
        <end position="597"/>
    </location>
</feature>
<accession>A0A8J8TRL9</accession>
<keyword evidence="9" id="KW-0282">Flagellum</keyword>
<sequence>MSLETDSSGGSGSLSGSADSFGDWFYPLYARLFSEESDFVADVETKLAQARMTDTVELYLSRALGIGVITGLCLWIVGTIIGYALFATGLIHVDEILGFPVQSQTVLTIIELLRIPALVTVTGIVFGSIGFAIGFGSLVSIPYSRASARKRQINMLLTDSVSFMYALSVGGLNQLEIIEAMAQADDTYGEVAKEFQSIVKESDYFDTDYRTAIRKQALETPSDELSQFLTDMLSIVNSGGDMESFLEDKKEKHMRTAKQEQEITLETLELFGEMYMTLSLFPLLLIIIMVIMQMIPDADVSNQMLYMTVYGLIPLIGIGFLVMLSTVKGDEPGDGYLSLGGDDRRVQSAQEQSLLNLGLVEQFTGDHSVFDRIKNREGTHETVSVLRQPHIFFRDNPLYTLALTVPAMLVIVSTAIMTGSAPTSWDGLLENAIWGTFVYIYLPLYVVAIPLAIFREWNVRHRTAVVNNLSEDLRKLSSANDTGLTLLESLKSVSDTTSGKLAREFEMMHTKVNYGMSLKEALIEFNNKYHIPRLARTTRLISEAQEASNQISAVLRTAAQASENHDDIERERKSRTMMQVVIIIMTFLTVLAVIAILKTQFIDTMAGLETGSDGGGGGDSELADADLSENINVDMLSVLFFHAVTLQAIMSGFICGYMRDADVLSGLKYAVGLSTIALVGWVMVA</sequence>
<keyword evidence="3 7" id="KW-0812">Transmembrane</keyword>
<feature type="transmembrane region" description="Helical" evidence="7">
    <location>
        <begin position="113"/>
        <end position="141"/>
    </location>
</feature>
<feature type="domain" description="Type II secretion system protein GspF" evidence="8">
    <location>
        <begin position="164"/>
        <end position="289"/>
    </location>
</feature>
<evidence type="ECO:0000256" key="7">
    <source>
        <dbReference type="SAM" id="Phobius"/>
    </source>
</evidence>
<organism evidence="9 10">
    <name type="scientific">Natronococcus pandeyae</name>
    <dbReference type="NCBI Taxonomy" id="2055836"/>
    <lineage>
        <taxon>Archaea</taxon>
        <taxon>Methanobacteriati</taxon>
        <taxon>Methanobacteriota</taxon>
        <taxon>Stenosarchaea group</taxon>
        <taxon>Halobacteria</taxon>
        <taxon>Halobacteriales</taxon>
        <taxon>Natrialbaceae</taxon>
        <taxon>Natronococcus</taxon>
    </lineage>
</organism>
<evidence type="ECO:0000259" key="8">
    <source>
        <dbReference type="Pfam" id="PF00482"/>
    </source>
</evidence>
<feature type="transmembrane region" description="Helical" evidence="7">
    <location>
        <begin position="580"/>
        <end position="597"/>
    </location>
</feature>
<dbReference type="EMBL" id="PHNJ01000008">
    <property type="protein sequence ID" value="TYL37687.1"/>
    <property type="molecule type" value="Genomic_DNA"/>
</dbReference>
<keyword evidence="6" id="KW-0175">Coiled coil</keyword>
<dbReference type="AlphaFoldDB" id="A0A8J8TRL9"/>
<evidence type="ECO:0000313" key="10">
    <source>
        <dbReference type="Proteomes" id="UP000766904"/>
    </source>
</evidence>
<comment type="caution">
    <text evidence="9">The sequence shown here is derived from an EMBL/GenBank/DDBJ whole genome shotgun (WGS) entry which is preliminary data.</text>
</comment>
<keyword evidence="10" id="KW-1185">Reference proteome</keyword>
<proteinExistence type="predicted"/>
<keyword evidence="9" id="KW-0966">Cell projection</keyword>
<evidence type="ECO:0000256" key="5">
    <source>
        <dbReference type="ARBA" id="ARBA00023136"/>
    </source>
</evidence>
<feature type="transmembrane region" description="Helical" evidence="7">
    <location>
        <begin position="398"/>
        <end position="420"/>
    </location>
</feature>
<evidence type="ECO:0000256" key="4">
    <source>
        <dbReference type="ARBA" id="ARBA00022989"/>
    </source>
</evidence>
<comment type="subcellular location">
    <subcellularLocation>
        <location evidence="1">Cell membrane</location>
        <topology evidence="1">Multi-pass membrane protein</topology>
    </subcellularLocation>
</comment>
<dbReference type="GO" id="GO:0005886">
    <property type="term" value="C:plasma membrane"/>
    <property type="evidence" value="ECO:0007669"/>
    <property type="project" value="UniProtKB-SubCell"/>
</dbReference>